<evidence type="ECO:0008006" key="3">
    <source>
        <dbReference type="Google" id="ProtNLM"/>
    </source>
</evidence>
<reference evidence="1 2" key="1">
    <citation type="submission" date="2012-01" db="EMBL/GenBank/DDBJ databases">
        <title>The Genome Sequence of Megamonas funiformis YIT 11815.</title>
        <authorList>
            <consortium name="The Broad Institute Genome Sequencing Platform"/>
            <person name="Earl A."/>
            <person name="Ward D."/>
            <person name="Feldgarden M."/>
            <person name="Gevers D."/>
            <person name="Morotomi M."/>
            <person name="Young S.K."/>
            <person name="Zeng Q."/>
            <person name="Gargeya S."/>
            <person name="Fitzgerald M."/>
            <person name="Haas B."/>
            <person name="Abouelleil A."/>
            <person name="Alvarado L."/>
            <person name="Arachchi H.M."/>
            <person name="Berlin A."/>
            <person name="Chapman S.B."/>
            <person name="Gearin G."/>
            <person name="Goldberg J."/>
            <person name="Griggs A."/>
            <person name="Gujja S."/>
            <person name="Hansen M."/>
            <person name="Heiman D."/>
            <person name="Howarth C."/>
            <person name="Larimer J."/>
            <person name="Lui A."/>
            <person name="MacDonald P.J.P."/>
            <person name="McCowen C."/>
            <person name="Montmayeur A."/>
            <person name="Murphy C."/>
            <person name="Neiman D."/>
            <person name="Pearson M."/>
            <person name="Priest M."/>
            <person name="Roberts A."/>
            <person name="Saif S."/>
            <person name="Shea T."/>
            <person name="Sisk P."/>
            <person name="Stolte C."/>
            <person name="Sykes S."/>
            <person name="Wortman J."/>
            <person name="Nusbaum C."/>
            <person name="Birren B."/>
        </authorList>
    </citation>
    <scope>NUCLEOTIDE SEQUENCE [LARGE SCALE GENOMIC DNA]</scope>
    <source>
        <strain evidence="1 2">YIT 11815</strain>
    </source>
</reference>
<comment type="caution">
    <text evidence="1">The sequence shown here is derived from an EMBL/GenBank/DDBJ whole genome shotgun (WGS) entry which is preliminary data.</text>
</comment>
<dbReference type="SUPFAM" id="SSF88659">
    <property type="entry name" value="Sigma3 and sigma4 domains of RNA polymerase sigma factors"/>
    <property type="match status" value="1"/>
</dbReference>
<organism evidence="1 2">
    <name type="scientific">Megamonas funiformis YIT 11815</name>
    <dbReference type="NCBI Taxonomy" id="742816"/>
    <lineage>
        <taxon>Bacteria</taxon>
        <taxon>Bacillati</taxon>
        <taxon>Bacillota</taxon>
        <taxon>Negativicutes</taxon>
        <taxon>Selenomonadales</taxon>
        <taxon>Selenomonadaceae</taxon>
        <taxon>Megamonas</taxon>
    </lineage>
</organism>
<gene>
    <name evidence="1" type="ORF">HMPREF9454_01283</name>
</gene>
<dbReference type="Proteomes" id="UP000005963">
    <property type="component" value="Unassembled WGS sequence"/>
</dbReference>
<dbReference type="RefSeq" id="WP_008538591.1">
    <property type="nucleotide sequence ID" value="NZ_JH601090.1"/>
</dbReference>
<protein>
    <recommendedName>
        <fullName evidence="3">RNA polymerase sigma-70 region 4 domain-containing protein</fullName>
    </recommendedName>
</protein>
<dbReference type="InterPro" id="IPR013324">
    <property type="entry name" value="RNA_pol_sigma_r3/r4-like"/>
</dbReference>
<keyword evidence="2" id="KW-1185">Reference proteome</keyword>
<evidence type="ECO:0000313" key="1">
    <source>
        <dbReference type="EMBL" id="EHR37053.1"/>
    </source>
</evidence>
<sequence length="131" mass="15935">MNIAKKYLEQAYIGYHRIICYDLMIKGIQEDLSKFNNDKIIIPRLKAELISYEKQRRYWLNKRIELKQFIINLNIKDKIKQVLILRFIELKKRREISDILHYSLSYIDRLLKRGLFFIDEKLKSSSQKVVI</sequence>
<evidence type="ECO:0000313" key="2">
    <source>
        <dbReference type="Proteomes" id="UP000005963"/>
    </source>
</evidence>
<proteinExistence type="predicted"/>
<name>A0ABN0EIB0_9FIRM</name>
<dbReference type="EMBL" id="ADMB01000060">
    <property type="protein sequence ID" value="EHR37053.1"/>
    <property type="molecule type" value="Genomic_DNA"/>
</dbReference>
<accession>A0ABN0EIB0</accession>
<dbReference type="GeneID" id="62778015"/>